<dbReference type="Proteomes" id="UP000054266">
    <property type="component" value="Unassembled WGS sequence"/>
</dbReference>
<dbReference type="EMBL" id="KN846956">
    <property type="protein sequence ID" value="KIW72949.1"/>
    <property type="molecule type" value="Genomic_DNA"/>
</dbReference>
<protein>
    <submittedName>
        <fullName evidence="1">Uncharacterized protein</fullName>
    </submittedName>
</protein>
<accession>A0A0D2GKP0</accession>
<gene>
    <name evidence="1" type="ORF">PV04_01107</name>
</gene>
<keyword evidence="2" id="KW-1185">Reference proteome</keyword>
<dbReference type="HOGENOM" id="CLU_145544_2_1_1"/>
<reference evidence="1 2" key="1">
    <citation type="submission" date="2015-01" db="EMBL/GenBank/DDBJ databases">
        <title>The Genome Sequence of Capronia semiimmersa CBS27337.</title>
        <authorList>
            <consortium name="The Broad Institute Genomics Platform"/>
            <person name="Cuomo C."/>
            <person name="de Hoog S."/>
            <person name="Gorbushina A."/>
            <person name="Stielow B."/>
            <person name="Teixiera M."/>
            <person name="Abouelleil A."/>
            <person name="Chapman S.B."/>
            <person name="Priest M."/>
            <person name="Young S.K."/>
            <person name="Wortman J."/>
            <person name="Nusbaum C."/>
            <person name="Birren B."/>
        </authorList>
    </citation>
    <scope>NUCLEOTIDE SEQUENCE [LARGE SCALE GENOMIC DNA]</scope>
    <source>
        <strain evidence="1 2">CBS 27337</strain>
    </source>
</reference>
<organism evidence="1 2">
    <name type="scientific">Phialophora macrospora</name>
    <dbReference type="NCBI Taxonomy" id="1851006"/>
    <lineage>
        <taxon>Eukaryota</taxon>
        <taxon>Fungi</taxon>
        <taxon>Dikarya</taxon>
        <taxon>Ascomycota</taxon>
        <taxon>Pezizomycotina</taxon>
        <taxon>Eurotiomycetes</taxon>
        <taxon>Chaetothyriomycetidae</taxon>
        <taxon>Chaetothyriales</taxon>
        <taxon>Herpotrichiellaceae</taxon>
        <taxon>Phialophora</taxon>
    </lineage>
</organism>
<evidence type="ECO:0000313" key="1">
    <source>
        <dbReference type="EMBL" id="KIW72949.1"/>
    </source>
</evidence>
<proteinExistence type="predicted"/>
<evidence type="ECO:0000313" key="2">
    <source>
        <dbReference type="Proteomes" id="UP000054266"/>
    </source>
</evidence>
<sequence>MSRTIGLTVRQALHIVQNSSSGQIDERILQVLEDFLRETWARIQAQPDTYVMTDLEFPVFNHFRARAEFQNETARKAVSRYWDSQRPSNGANPT</sequence>
<dbReference type="AlphaFoldDB" id="A0A0D2GKP0"/>
<name>A0A0D2GKP0_9EURO</name>